<keyword evidence="3" id="KW-1185">Reference proteome</keyword>
<dbReference type="AlphaFoldDB" id="A0A829YKT0"/>
<feature type="coiled-coil region" evidence="1">
    <location>
        <begin position="1"/>
        <end position="56"/>
    </location>
</feature>
<organism evidence="2 3">
    <name type="scientific">Steroidobacter agaridevorans</name>
    <dbReference type="NCBI Taxonomy" id="2695856"/>
    <lineage>
        <taxon>Bacteria</taxon>
        <taxon>Pseudomonadati</taxon>
        <taxon>Pseudomonadota</taxon>
        <taxon>Gammaproteobacteria</taxon>
        <taxon>Steroidobacterales</taxon>
        <taxon>Steroidobacteraceae</taxon>
        <taxon>Steroidobacter</taxon>
    </lineage>
</organism>
<dbReference type="NCBIfam" id="TIGR02449">
    <property type="entry name" value="TIGR02449 family protein"/>
    <property type="match status" value="1"/>
</dbReference>
<sequence>MDELVALVSQLQEENRALRQRQDSMMTERATLLQKNEQVRARVEAMIGRLKAMEHNA</sequence>
<dbReference type="EMBL" id="BLJN01000005">
    <property type="protein sequence ID" value="GFE83116.1"/>
    <property type="molecule type" value="Genomic_DNA"/>
</dbReference>
<gene>
    <name evidence="2" type="ORF">GCM10011487_51160</name>
</gene>
<proteinExistence type="predicted"/>
<evidence type="ECO:0000313" key="2">
    <source>
        <dbReference type="EMBL" id="GFE83116.1"/>
    </source>
</evidence>
<dbReference type="InterPro" id="IPR012662">
    <property type="entry name" value="CHP02449"/>
</dbReference>
<name>A0A829YKT0_9GAMM</name>
<evidence type="ECO:0000313" key="3">
    <source>
        <dbReference type="Proteomes" id="UP000445000"/>
    </source>
</evidence>
<dbReference type="Gene3D" id="1.20.5.340">
    <property type="match status" value="1"/>
</dbReference>
<dbReference type="Proteomes" id="UP000445000">
    <property type="component" value="Unassembled WGS sequence"/>
</dbReference>
<evidence type="ECO:0000256" key="1">
    <source>
        <dbReference type="SAM" id="Coils"/>
    </source>
</evidence>
<protein>
    <submittedName>
        <fullName evidence="2">TIGR02449 family protein</fullName>
    </submittedName>
</protein>
<accession>A0A829YKT0</accession>
<reference evidence="3" key="1">
    <citation type="submission" date="2020-01" db="EMBL/GenBank/DDBJ databases">
        <title>'Steroidobacter agaridevorans' sp. nov., agar-degrading bacteria isolated from rhizosphere soils.</title>
        <authorList>
            <person name="Ikenaga M."/>
            <person name="Kataoka M."/>
            <person name="Murouchi A."/>
            <person name="Katsuragi S."/>
            <person name="Sakai M."/>
        </authorList>
    </citation>
    <scope>NUCLEOTIDE SEQUENCE [LARGE SCALE GENOMIC DNA]</scope>
    <source>
        <strain evidence="3">YU21-B</strain>
    </source>
</reference>
<comment type="caution">
    <text evidence="2">The sequence shown here is derived from an EMBL/GenBank/DDBJ whole genome shotgun (WGS) entry which is preliminary data.</text>
</comment>
<keyword evidence="1" id="KW-0175">Coiled coil</keyword>